<evidence type="ECO:0000313" key="3">
    <source>
        <dbReference type="EMBL" id="TYK02567.1"/>
    </source>
</evidence>
<dbReference type="InterPro" id="IPR016197">
    <property type="entry name" value="Chromo-like_dom_sf"/>
</dbReference>
<evidence type="ECO:0000259" key="1">
    <source>
        <dbReference type="PROSITE" id="PS50013"/>
    </source>
</evidence>
<evidence type="ECO:0000313" key="2">
    <source>
        <dbReference type="EMBL" id="KAA0033978.1"/>
    </source>
</evidence>
<protein>
    <submittedName>
        <fullName evidence="2">DNA gyrase subunit A</fullName>
    </submittedName>
</protein>
<reference evidence="4 5" key="1">
    <citation type="submission" date="2019-08" db="EMBL/GenBank/DDBJ databases">
        <title>Draft genome sequences of two oriental melons (Cucumis melo L. var makuwa).</title>
        <authorList>
            <person name="Kwon S.-Y."/>
        </authorList>
    </citation>
    <scope>NUCLEOTIDE SEQUENCE [LARGE SCALE GENOMIC DNA]</scope>
    <source>
        <strain evidence="5">cv. Chang Bougi</strain>
        <strain evidence="4">cv. SW 3</strain>
        <tissue evidence="2">Leaf</tissue>
    </source>
</reference>
<dbReference type="EMBL" id="SSTD01015517">
    <property type="protein sequence ID" value="TYK02567.1"/>
    <property type="molecule type" value="Genomic_DNA"/>
</dbReference>
<dbReference type="EMBL" id="SSTE01020493">
    <property type="protein sequence ID" value="KAA0033978.1"/>
    <property type="molecule type" value="Genomic_DNA"/>
</dbReference>
<gene>
    <name evidence="3" type="ORF">E5676_scaffold925G00190</name>
    <name evidence="2" type="ORF">E6C27_scaffold400G00390</name>
</gene>
<feature type="domain" description="Chromo" evidence="1">
    <location>
        <begin position="78"/>
        <end position="114"/>
    </location>
</feature>
<evidence type="ECO:0000313" key="5">
    <source>
        <dbReference type="Proteomes" id="UP000321947"/>
    </source>
</evidence>
<dbReference type="SUPFAM" id="SSF54160">
    <property type="entry name" value="Chromo domain-like"/>
    <property type="match status" value="1"/>
</dbReference>
<dbReference type="Gene3D" id="2.40.50.40">
    <property type="match status" value="1"/>
</dbReference>
<dbReference type="Proteomes" id="UP000321947">
    <property type="component" value="Unassembled WGS sequence"/>
</dbReference>
<accession>A0A5A7STL9</accession>
<dbReference type="Proteomes" id="UP000321393">
    <property type="component" value="Unassembled WGS sequence"/>
</dbReference>
<evidence type="ECO:0000313" key="4">
    <source>
        <dbReference type="Proteomes" id="UP000321393"/>
    </source>
</evidence>
<dbReference type="OrthoDB" id="5554229at2759"/>
<proteinExistence type="predicted"/>
<comment type="caution">
    <text evidence="2">The sequence shown here is derived from an EMBL/GenBank/DDBJ whole genome shotgun (WGS) entry which is preliminary data.</text>
</comment>
<dbReference type="AlphaFoldDB" id="A0A5A7STL9"/>
<dbReference type="InterPro" id="IPR000953">
    <property type="entry name" value="Chromo/chromo_shadow_dom"/>
</dbReference>
<dbReference type="PROSITE" id="PS50013">
    <property type="entry name" value="CHROMO_2"/>
    <property type="match status" value="1"/>
</dbReference>
<name>A0A5A7STL9_CUCMM</name>
<organism evidence="2 4">
    <name type="scientific">Cucumis melo var. makuwa</name>
    <name type="common">Oriental melon</name>
    <dbReference type="NCBI Taxonomy" id="1194695"/>
    <lineage>
        <taxon>Eukaryota</taxon>
        <taxon>Viridiplantae</taxon>
        <taxon>Streptophyta</taxon>
        <taxon>Embryophyta</taxon>
        <taxon>Tracheophyta</taxon>
        <taxon>Spermatophyta</taxon>
        <taxon>Magnoliopsida</taxon>
        <taxon>eudicotyledons</taxon>
        <taxon>Gunneridae</taxon>
        <taxon>Pentapetalae</taxon>
        <taxon>rosids</taxon>
        <taxon>fabids</taxon>
        <taxon>Cucurbitales</taxon>
        <taxon>Cucurbitaceae</taxon>
        <taxon>Benincaseae</taxon>
        <taxon>Cucumis</taxon>
    </lineage>
</organism>
<sequence>MASLSPSFTYRDKIFLSNFWKELFLAMGTTLKKKEIGEVAYHPLEAAIHNVFHVSQLKLKLGKQQRVQHMPPMLTEEFELQLWLETVMVSKELGANEWLVKWKGMLESEATWESVYQMNQQFSTFHLEDKYPGVPDSPCPQGESGKLLVHLVG</sequence>